<reference evidence="6" key="1">
    <citation type="journal article" date="2014" name="Front. Microbiol.">
        <title>High frequency of phylogenetically diverse reductive dehalogenase-homologous genes in deep subseafloor sedimentary metagenomes.</title>
        <authorList>
            <person name="Kawai M."/>
            <person name="Futagami T."/>
            <person name="Toyoda A."/>
            <person name="Takaki Y."/>
            <person name="Nishi S."/>
            <person name="Hori S."/>
            <person name="Arai W."/>
            <person name="Tsubouchi T."/>
            <person name="Morono Y."/>
            <person name="Uchiyama I."/>
            <person name="Ito T."/>
            <person name="Fujiyama A."/>
            <person name="Inagaki F."/>
            <person name="Takami H."/>
        </authorList>
    </citation>
    <scope>NUCLEOTIDE SEQUENCE</scope>
    <source>
        <strain evidence="6">Expedition CK06-06</strain>
    </source>
</reference>
<dbReference type="PIRSF" id="PIRSF001435">
    <property type="entry name" value="Nth"/>
    <property type="match status" value="1"/>
</dbReference>
<dbReference type="GO" id="GO:0003824">
    <property type="term" value="F:catalytic activity"/>
    <property type="evidence" value="ECO:0007669"/>
    <property type="project" value="InterPro"/>
</dbReference>
<keyword evidence="2" id="KW-0479">Metal-binding</keyword>
<organism evidence="6">
    <name type="scientific">marine sediment metagenome</name>
    <dbReference type="NCBI Taxonomy" id="412755"/>
    <lineage>
        <taxon>unclassified sequences</taxon>
        <taxon>metagenomes</taxon>
        <taxon>ecological metagenomes</taxon>
    </lineage>
</organism>
<keyword evidence="4" id="KW-0411">Iron-sulfur</keyword>
<name>X1QHK9_9ZZZZ</name>
<dbReference type="EMBL" id="BARV01038738">
    <property type="protein sequence ID" value="GAI50475.1"/>
    <property type="molecule type" value="Genomic_DNA"/>
</dbReference>
<dbReference type="SUPFAM" id="SSF48150">
    <property type="entry name" value="DNA-glycosylase"/>
    <property type="match status" value="1"/>
</dbReference>
<proteinExistence type="predicted"/>
<dbReference type="SMART" id="SM00478">
    <property type="entry name" value="ENDO3c"/>
    <property type="match status" value="1"/>
</dbReference>
<dbReference type="CDD" id="cd00056">
    <property type="entry name" value="ENDO3c"/>
    <property type="match status" value="1"/>
</dbReference>
<dbReference type="Gene3D" id="1.10.1670.10">
    <property type="entry name" value="Helix-hairpin-Helix base-excision DNA repair enzymes (C-terminal)"/>
    <property type="match status" value="1"/>
</dbReference>
<dbReference type="InterPro" id="IPR003265">
    <property type="entry name" value="HhH-GPD_domain"/>
</dbReference>
<sequence>QKLLNIYHQLMDYYGPQHWWPAQEPFEVIVGAILTQSAAWLNVEKAVANLKAAKALSPKALRQLSLSELATLIHPCGYYNAKALKLKSLAHWLGEYYNDNLNRLFANTTDYLRQQLLSVQGIGQETADSIILYAANKPIFVIDAYTRRIINRIGLTPDSNNYTAYQSLFMDNLPTDAELFNEYHALLVCLGKDVCRNHP</sequence>
<evidence type="ECO:0000259" key="5">
    <source>
        <dbReference type="SMART" id="SM00478"/>
    </source>
</evidence>
<keyword evidence="1" id="KW-0004">4Fe-4S</keyword>
<feature type="non-terminal residue" evidence="6">
    <location>
        <position position="199"/>
    </location>
</feature>
<dbReference type="PANTHER" id="PTHR10359:SF19">
    <property type="entry name" value="DNA REPAIR GLYCOSYLASE MJ1434-RELATED"/>
    <property type="match status" value="1"/>
</dbReference>
<dbReference type="PANTHER" id="PTHR10359">
    <property type="entry name" value="A/G-SPECIFIC ADENINE GLYCOSYLASE/ENDONUCLEASE III"/>
    <property type="match status" value="1"/>
</dbReference>
<keyword evidence="3" id="KW-0408">Iron</keyword>
<dbReference type="GO" id="GO:0006284">
    <property type="term" value="P:base-excision repair"/>
    <property type="evidence" value="ECO:0007669"/>
    <property type="project" value="InterPro"/>
</dbReference>
<evidence type="ECO:0000256" key="4">
    <source>
        <dbReference type="ARBA" id="ARBA00023014"/>
    </source>
</evidence>
<evidence type="ECO:0000256" key="1">
    <source>
        <dbReference type="ARBA" id="ARBA00022485"/>
    </source>
</evidence>
<protein>
    <recommendedName>
        <fullName evidence="5">HhH-GPD domain-containing protein</fullName>
    </recommendedName>
</protein>
<gene>
    <name evidence="6" type="ORF">S06H3_59586</name>
</gene>
<dbReference type="AlphaFoldDB" id="X1QHK9"/>
<dbReference type="Pfam" id="PF00730">
    <property type="entry name" value="HhH-GPD"/>
    <property type="match status" value="1"/>
</dbReference>
<dbReference type="InterPro" id="IPR011257">
    <property type="entry name" value="DNA_glycosylase"/>
</dbReference>
<comment type="caution">
    <text evidence="6">The sequence shown here is derived from an EMBL/GenBank/DDBJ whole genome shotgun (WGS) entry which is preliminary data.</text>
</comment>
<feature type="domain" description="HhH-GPD" evidence="5">
    <location>
        <begin position="34"/>
        <end position="193"/>
    </location>
</feature>
<evidence type="ECO:0000256" key="2">
    <source>
        <dbReference type="ARBA" id="ARBA00022723"/>
    </source>
</evidence>
<feature type="non-terminal residue" evidence="6">
    <location>
        <position position="1"/>
    </location>
</feature>
<evidence type="ECO:0000313" key="6">
    <source>
        <dbReference type="EMBL" id="GAI50475.1"/>
    </source>
</evidence>
<accession>X1QHK9</accession>
<dbReference type="GO" id="GO:0046872">
    <property type="term" value="F:metal ion binding"/>
    <property type="evidence" value="ECO:0007669"/>
    <property type="project" value="UniProtKB-KW"/>
</dbReference>
<dbReference type="GO" id="GO:0051539">
    <property type="term" value="F:4 iron, 4 sulfur cluster binding"/>
    <property type="evidence" value="ECO:0007669"/>
    <property type="project" value="UniProtKB-KW"/>
</dbReference>
<evidence type="ECO:0000256" key="3">
    <source>
        <dbReference type="ARBA" id="ARBA00023004"/>
    </source>
</evidence>
<dbReference type="Gene3D" id="1.10.340.30">
    <property type="entry name" value="Hypothetical protein, domain 2"/>
    <property type="match status" value="1"/>
</dbReference>
<dbReference type="InterPro" id="IPR023170">
    <property type="entry name" value="HhH_base_excis_C"/>
</dbReference>